<evidence type="ECO:0000259" key="2">
    <source>
        <dbReference type="PROSITE" id="PS50097"/>
    </source>
</evidence>
<dbReference type="Gene3D" id="3.30.710.10">
    <property type="entry name" value="Potassium Channel Kv1.1, Chain A"/>
    <property type="match status" value="1"/>
</dbReference>
<accession>A0A7D8YUQ7</accession>
<sequence length="318" mass="36466">MASFTSPFRGRPITYPLPDTPPDVHLRVFYQDFYVHSSVLKKHSAFFRAFLDSRDKALSGTSPNTKYKYDWTSHVDKEGTWALICSTKLSANEEQFDFWGDQNVEIESFHILLNSFYGCHVRIHSIPQLNHIIALADYYRALPQLSVAFTKALELGTSGRILDGMVANCAELIEIAAKLRCAPLYRDCLILCMGPYNKPRYGEIKSIPLQHLALAEFKRIIGHMRSAREAQETARTRNPRGSKKTMTSPFIPEGYREAALYCSTSGHWFAEERIRDIVWLGRNNLVLVPEKVHLLRDCFLCTEVSDEDLPWDVGEKEW</sequence>
<proteinExistence type="predicted"/>
<feature type="domain" description="BTB" evidence="2">
    <location>
        <begin position="22"/>
        <end position="125"/>
    </location>
</feature>
<dbReference type="AlphaFoldDB" id="A0A7D8YUQ7"/>
<dbReference type="PROSITE" id="PS50097">
    <property type="entry name" value="BTB"/>
    <property type="match status" value="1"/>
</dbReference>
<dbReference type="InterPro" id="IPR011333">
    <property type="entry name" value="SKP1/BTB/POZ_sf"/>
</dbReference>
<evidence type="ECO:0000256" key="1">
    <source>
        <dbReference type="SAM" id="MobiDB-lite"/>
    </source>
</evidence>
<organism evidence="3 4">
    <name type="scientific">Lachnellula cervina</name>
    <dbReference type="NCBI Taxonomy" id="1316786"/>
    <lineage>
        <taxon>Eukaryota</taxon>
        <taxon>Fungi</taxon>
        <taxon>Dikarya</taxon>
        <taxon>Ascomycota</taxon>
        <taxon>Pezizomycotina</taxon>
        <taxon>Leotiomycetes</taxon>
        <taxon>Helotiales</taxon>
        <taxon>Lachnaceae</taxon>
        <taxon>Lachnellula</taxon>
    </lineage>
</organism>
<comment type="caution">
    <text evidence="3">The sequence shown here is derived from an EMBL/GenBank/DDBJ whole genome shotgun (WGS) entry which is preliminary data.</text>
</comment>
<protein>
    <recommendedName>
        <fullName evidence="2">BTB domain-containing protein</fullName>
    </recommendedName>
</protein>
<dbReference type="InterPro" id="IPR000210">
    <property type="entry name" value="BTB/POZ_dom"/>
</dbReference>
<dbReference type="SUPFAM" id="SSF54695">
    <property type="entry name" value="POZ domain"/>
    <property type="match status" value="1"/>
</dbReference>
<name>A0A7D8YUQ7_9HELO</name>
<feature type="region of interest" description="Disordered" evidence="1">
    <location>
        <begin position="228"/>
        <end position="247"/>
    </location>
</feature>
<dbReference type="CDD" id="cd18186">
    <property type="entry name" value="BTB_POZ_ZBTB_KLHL-like"/>
    <property type="match status" value="1"/>
</dbReference>
<evidence type="ECO:0000313" key="3">
    <source>
        <dbReference type="EMBL" id="TVY51278.1"/>
    </source>
</evidence>
<evidence type="ECO:0000313" key="4">
    <source>
        <dbReference type="Proteomes" id="UP000481288"/>
    </source>
</evidence>
<dbReference type="Proteomes" id="UP000481288">
    <property type="component" value="Unassembled WGS sequence"/>
</dbReference>
<gene>
    <name evidence="3" type="ORF">LCER1_G006001</name>
</gene>
<dbReference type="OrthoDB" id="2129688at2759"/>
<dbReference type="SMART" id="SM00225">
    <property type="entry name" value="BTB"/>
    <property type="match status" value="1"/>
</dbReference>
<dbReference type="EMBL" id="QGMG01000860">
    <property type="protein sequence ID" value="TVY51278.1"/>
    <property type="molecule type" value="Genomic_DNA"/>
</dbReference>
<keyword evidence="4" id="KW-1185">Reference proteome</keyword>
<reference evidence="3 4" key="1">
    <citation type="submission" date="2018-05" db="EMBL/GenBank/DDBJ databases">
        <title>Whole genome sequencing for identification of molecular markers to develop diagnostic detection tools for the regulated plant pathogen Lachnellula willkommii.</title>
        <authorList>
            <person name="Giroux E."/>
            <person name="Bilodeau G."/>
        </authorList>
    </citation>
    <scope>NUCLEOTIDE SEQUENCE [LARGE SCALE GENOMIC DNA]</scope>
    <source>
        <strain evidence="3 4">CBS 625.97</strain>
    </source>
</reference>